<organism evidence="3 4">
    <name type="scientific">Hyaloscypha hepaticicola</name>
    <dbReference type="NCBI Taxonomy" id="2082293"/>
    <lineage>
        <taxon>Eukaryota</taxon>
        <taxon>Fungi</taxon>
        <taxon>Dikarya</taxon>
        <taxon>Ascomycota</taxon>
        <taxon>Pezizomycotina</taxon>
        <taxon>Leotiomycetes</taxon>
        <taxon>Helotiales</taxon>
        <taxon>Hyaloscyphaceae</taxon>
        <taxon>Hyaloscypha</taxon>
    </lineage>
</organism>
<dbReference type="Proteomes" id="UP000235672">
    <property type="component" value="Unassembled WGS sequence"/>
</dbReference>
<evidence type="ECO:0000313" key="4">
    <source>
        <dbReference type="Proteomes" id="UP000235672"/>
    </source>
</evidence>
<dbReference type="InterPro" id="IPR010730">
    <property type="entry name" value="HET"/>
</dbReference>
<name>A0A2J6PNX3_9HELO</name>
<dbReference type="PANTHER" id="PTHR33112">
    <property type="entry name" value="DOMAIN PROTEIN, PUTATIVE-RELATED"/>
    <property type="match status" value="1"/>
</dbReference>
<feature type="compositionally biased region" description="Basic and acidic residues" evidence="1">
    <location>
        <begin position="21"/>
        <end position="44"/>
    </location>
</feature>
<dbReference type="OrthoDB" id="5125733at2759"/>
<evidence type="ECO:0000256" key="1">
    <source>
        <dbReference type="SAM" id="MobiDB-lite"/>
    </source>
</evidence>
<dbReference type="STRING" id="1745343.A0A2J6PNX3"/>
<feature type="region of interest" description="Disordered" evidence="1">
    <location>
        <begin position="81"/>
        <end position="113"/>
    </location>
</feature>
<feature type="compositionally biased region" description="Acidic residues" evidence="1">
    <location>
        <begin position="89"/>
        <end position="111"/>
    </location>
</feature>
<protein>
    <submittedName>
        <fullName evidence="3">HET-domain-containing protein</fullName>
    </submittedName>
</protein>
<evidence type="ECO:0000313" key="3">
    <source>
        <dbReference type="EMBL" id="PMD15731.1"/>
    </source>
</evidence>
<dbReference type="AlphaFoldDB" id="A0A2J6PNX3"/>
<dbReference type="EMBL" id="KZ613511">
    <property type="protein sequence ID" value="PMD15731.1"/>
    <property type="molecule type" value="Genomic_DNA"/>
</dbReference>
<keyword evidence="4" id="KW-1185">Reference proteome</keyword>
<dbReference type="Pfam" id="PF06985">
    <property type="entry name" value="HET"/>
    <property type="match status" value="1"/>
</dbReference>
<proteinExistence type="predicted"/>
<gene>
    <name evidence="3" type="ORF">NA56DRAFT_608563</name>
</gene>
<sequence>MSAKRSYDYSAEETLPSNAWHSDKRQRADGSFERMSEQENKEEQTENSGKAFEDFAGDVKSAPGSFLDCIDRELLERVAAAHEPGSDSENPEDSSLEQSDYETEELTESDDDSVRFIPSLDAESQFDNLCREDTDAGGITTPLCTFCRGIFNNWDKVVNWKDLQRPVDFPHCHDPFAMEQSAADGCSLCTQFLQGDRQDDFYTRRDRRQDLQEYERMFGDTMKFPCGIVQVMPGGYKGKYDRKTTLWDLQLLFEHPKGFWDIALSYRPKSLLPRKSYGVNMDADGAPSYTLRSDKQSTPSSEDALPLAKKWFESCCNSHKQCNNRKRLFRPTRLVYIGDDVPRLHIWSDFEDGVIYATLSHCWGTTSLPTLETKDLQQFRTEIPSKALSKTFTDAIRIGKLLDIQYLWIDSLCIFQDDSDDWRRESSQMYHVYSNSIMNIAASGASDGTQGCFFERSQAWICQIVGLYEQEKVIYKCTAPEKFARDMNTPLESRGWTFQERYLAPRTLHFTANEVYWECYHTNACETFPFGMQQKLVESLGGRAKIFTTPISAAIWNRLVQEYSTRKLTFSSDKLVALSGIAQAIHLQSNDEYVVGMWRSKLEVQLCWKMSYNGQAKNRKEIVPYRAPTWSWASVDGAIDFEARSWGASKMIVNIKVLEVDIIWPGADLFGAICFAKLLISCIVVVPGEIVFGKSNIGSTVYWLEVEGSRIYHFYPNFDRSDLYEGAISSVYMLPVLGWGGLEDIHGLLLNPTGQARGEYQRTGFFTFKAPEARKFEELSMEQMRRMEDRFYSSGELYTTKSRIVTLI</sequence>
<reference evidence="3 4" key="1">
    <citation type="submission" date="2016-05" db="EMBL/GenBank/DDBJ databases">
        <title>A degradative enzymes factory behind the ericoid mycorrhizal symbiosis.</title>
        <authorList>
            <consortium name="DOE Joint Genome Institute"/>
            <person name="Martino E."/>
            <person name="Morin E."/>
            <person name="Grelet G."/>
            <person name="Kuo A."/>
            <person name="Kohler A."/>
            <person name="Daghino S."/>
            <person name="Barry K."/>
            <person name="Choi C."/>
            <person name="Cichocki N."/>
            <person name="Clum A."/>
            <person name="Copeland A."/>
            <person name="Hainaut M."/>
            <person name="Haridas S."/>
            <person name="Labutti K."/>
            <person name="Lindquist E."/>
            <person name="Lipzen A."/>
            <person name="Khouja H.-R."/>
            <person name="Murat C."/>
            <person name="Ohm R."/>
            <person name="Olson A."/>
            <person name="Spatafora J."/>
            <person name="Veneault-Fourrey C."/>
            <person name="Henrissat B."/>
            <person name="Grigoriev I."/>
            <person name="Martin F."/>
            <person name="Perotto S."/>
        </authorList>
    </citation>
    <scope>NUCLEOTIDE SEQUENCE [LARGE SCALE GENOMIC DNA]</scope>
    <source>
        <strain evidence="3 4">UAMH 7357</strain>
    </source>
</reference>
<evidence type="ECO:0000259" key="2">
    <source>
        <dbReference type="Pfam" id="PF06985"/>
    </source>
</evidence>
<feature type="region of interest" description="Disordered" evidence="1">
    <location>
        <begin position="1"/>
        <end position="56"/>
    </location>
</feature>
<feature type="domain" description="Heterokaryon incompatibility" evidence="2">
    <location>
        <begin position="356"/>
        <end position="500"/>
    </location>
</feature>
<dbReference type="PANTHER" id="PTHR33112:SF15">
    <property type="entry name" value="HETEROKARYON INCOMPATIBILITY DOMAIN-CONTAINING PROTEIN"/>
    <property type="match status" value="1"/>
</dbReference>
<accession>A0A2J6PNX3</accession>